<protein>
    <submittedName>
        <fullName evidence="1">Uncharacterized protein</fullName>
    </submittedName>
</protein>
<evidence type="ECO:0000313" key="1">
    <source>
        <dbReference type="EMBL" id="OIW25654.1"/>
    </source>
</evidence>
<dbReference type="EMBL" id="KV875101">
    <property type="protein sequence ID" value="OIW25654.1"/>
    <property type="molecule type" value="Genomic_DNA"/>
</dbReference>
<name>A0A1J7IDV4_9PEZI</name>
<organism evidence="1 2">
    <name type="scientific">Coniochaeta ligniaria NRRL 30616</name>
    <dbReference type="NCBI Taxonomy" id="1408157"/>
    <lineage>
        <taxon>Eukaryota</taxon>
        <taxon>Fungi</taxon>
        <taxon>Dikarya</taxon>
        <taxon>Ascomycota</taxon>
        <taxon>Pezizomycotina</taxon>
        <taxon>Sordariomycetes</taxon>
        <taxon>Sordariomycetidae</taxon>
        <taxon>Coniochaetales</taxon>
        <taxon>Coniochaetaceae</taxon>
        <taxon>Coniochaeta</taxon>
    </lineage>
</organism>
<proteinExistence type="predicted"/>
<accession>A0A1J7IDV4</accession>
<keyword evidence="2" id="KW-1185">Reference proteome</keyword>
<evidence type="ECO:0000313" key="2">
    <source>
        <dbReference type="Proteomes" id="UP000182658"/>
    </source>
</evidence>
<dbReference type="AlphaFoldDB" id="A0A1J7IDV4"/>
<reference evidence="1 2" key="1">
    <citation type="submission" date="2016-10" db="EMBL/GenBank/DDBJ databases">
        <title>Draft genome sequence of Coniochaeta ligniaria NRRL30616, a lignocellulolytic fungus for bioabatement of inhibitors in plant biomass hydrolysates.</title>
        <authorList>
            <consortium name="DOE Joint Genome Institute"/>
            <person name="Jimenez D.J."/>
            <person name="Hector R.E."/>
            <person name="Riley R."/>
            <person name="Sun H."/>
            <person name="Grigoriev I.V."/>
            <person name="Van Elsas J.D."/>
            <person name="Nichols N.N."/>
        </authorList>
    </citation>
    <scope>NUCLEOTIDE SEQUENCE [LARGE SCALE GENOMIC DNA]</scope>
    <source>
        <strain evidence="1 2">NRRL 30616</strain>
    </source>
</reference>
<gene>
    <name evidence="1" type="ORF">CONLIGDRAFT_635470</name>
</gene>
<sequence>MGEPSTDRSLFVRTIQWQQCNSDDASNRFVEYSLSVLIYSKNSKWLASLPRASIGYGNFISLESAVRVDGVAFSGEDLLADGHHFYLKFLKPWRMLLAYERGRGSVSVVGIDLPEMRNIVDETLVSRLRCPGDV</sequence>
<dbReference type="InParanoid" id="A0A1J7IDV4"/>
<dbReference type="Proteomes" id="UP000182658">
    <property type="component" value="Unassembled WGS sequence"/>
</dbReference>